<dbReference type="OrthoDB" id="2443965at2759"/>
<proteinExistence type="predicted"/>
<evidence type="ECO:0000313" key="1">
    <source>
        <dbReference type="EMBL" id="CDK26995.1"/>
    </source>
</evidence>
<reference evidence="1" key="2">
    <citation type="submission" date="2014-02" db="EMBL/GenBank/DDBJ databases">
        <title>Complete DNA sequence of /Kuraishia capsulata/ illustrates novel genomic features among budding yeasts (/Saccharomycotina/).</title>
        <authorList>
            <person name="Morales L."/>
            <person name="Noel B."/>
            <person name="Porcel B."/>
            <person name="Marcet-Houben M."/>
            <person name="Hullo M-F."/>
            <person name="Sacerdot C."/>
            <person name="Tekaia F."/>
            <person name="Leh-Louis V."/>
            <person name="Despons L."/>
            <person name="Khanna V."/>
            <person name="Aury J-M."/>
            <person name="Barbe V."/>
            <person name="Couloux A."/>
            <person name="Labadie K."/>
            <person name="Pelletier E."/>
            <person name="Souciet J-L."/>
            <person name="Boekhout T."/>
            <person name="Gabaldon T."/>
            <person name="Wincker P."/>
            <person name="Dujon B."/>
        </authorList>
    </citation>
    <scope>NUCLEOTIDE SEQUENCE</scope>
    <source>
        <strain evidence="1">CBS 1993</strain>
    </source>
</reference>
<dbReference type="GO" id="GO:0008608">
    <property type="term" value="P:attachment of spindle microtubules to kinetochore"/>
    <property type="evidence" value="ECO:0007669"/>
    <property type="project" value="InterPro"/>
</dbReference>
<evidence type="ECO:0008006" key="3">
    <source>
        <dbReference type="Google" id="ProtNLM"/>
    </source>
</evidence>
<dbReference type="RefSeq" id="XP_022458991.1">
    <property type="nucleotide sequence ID" value="XM_022603269.1"/>
</dbReference>
<dbReference type="Proteomes" id="UP000019384">
    <property type="component" value="Unassembled WGS sequence"/>
</dbReference>
<dbReference type="HOGENOM" id="CLU_2622378_0_0_1"/>
<protein>
    <recommendedName>
        <fullName evidence="3">DASH complex subunit DAD3</fullName>
    </recommendedName>
</protein>
<evidence type="ECO:0000313" key="2">
    <source>
        <dbReference type="Proteomes" id="UP000019384"/>
    </source>
</evidence>
<dbReference type="GO" id="GO:0072686">
    <property type="term" value="C:mitotic spindle"/>
    <property type="evidence" value="ECO:0007669"/>
    <property type="project" value="InterPro"/>
</dbReference>
<keyword evidence="2" id="KW-1185">Reference proteome</keyword>
<organism evidence="1 2">
    <name type="scientific">Kuraishia capsulata CBS 1993</name>
    <dbReference type="NCBI Taxonomy" id="1382522"/>
    <lineage>
        <taxon>Eukaryota</taxon>
        <taxon>Fungi</taxon>
        <taxon>Dikarya</taxon>
        <taxon>Ascomycota</taxon>
        <taxon>Saccharomycotina</taxon>
        <taxon>Pichiomycetes</taxon>
        <taxon>Pichiales</taxon>
        <taxon>Pichiaceae</taxon>
        <taxon>Kuraishia</taxon>
    </lineage>
</organism>
<sequence length="78" mass="8657">MSEAEIVNLESAIINEYQRLAATTAEIASQLRAINSGEMGEMSEDLATLENKLSLVYTLVRSSVFSNFYRPEDIARLA</sequence>
<dbReference type="GO" id="GO:0042729">
    <property type="term" value="C:DASH complex"/>
    <property type="evidence" value="ECO:0007669"/>
    <property type="project" value="InterPro"/>
</dbReference>
<name>W6MW83_9ASCO</name>
<dbReference type="Pfam" id="PF08656">
    <property type="entry name" value="DASH_Dad3"/>
    <property type="match status" value="1"/>
</dbReference>
<dbReference type="EMBL" id="HG793127">
    <property type="protein sequence ID" value="CDK26995.1"/>
    <property type="molecule type" value="Genomic_DNA"/>
</dbReference>
<gene>
    <name evidence="1" type="ORF">KUCA_T00002972001</name>
</gene>
<dbReference type="InterPro" id="IPR013965">
    <property type="entry name" value="DASH_Dad3"/>
</dbReference>
<reference evidence="1" key="1">
    <citation type="submission" date="2013-12" db="EMBL/GenBank/DDBJ databases">
        <authorList>
            <person name="Genoscope - CEA"/>
        </authorList>
    </citation>
    <scope>NUCLEOTIDE SEQUENCE</scope>
    <source>
        <strain evidence="1">CBS 1993</strain>
    </source>
</reference>
<accession>W6MW83</accession>
<dbReference type="AlphaFoldDB" id="W6MW83"/>
<dbReference type="GeneID" id="34520379"/>